<dbReference type="HOGENOM" id="CLU_038944_7_1_3"/>
<evidence type="ECO:0000256" key="2">
    <source>
        <dbReference type="ARBA" id="ARBA00022475"/>
    </source>
</evidence>
<keyword evidence="5 6" id="KW-0472">Membrane</keyword>
<dbReference type="GO" id="GO:0005886">
    <property type="term" value="C:plasma membrane"/>
    <property type="evidence" value="ECO:0007669"/>
    <property type="project" value="UniProtKB-SubCell"/>
</dbReference>
<sequence>MTLSRRLKTPRLWLAIAFLVLCLLCCFTPLKGLFNQQFLVQQLHRCGNWAVYLFVLIYTLATVLGVPGTVLTIAGSVVFGLVWGTFLSVVGATLGAIGAFGVARYLLRNWAVRRFGHHKALVRFNQAVIDKPLAFVLSVRFAPISPFNVVNFLFGLTSIPWVYYAVGTFLGIIPGTLAYAWLGVAGKEALRGGDRLPFFIALSFLALLSVLPLAMKKK</sequence>
<protein>
    <recommendedName>
        <fullName evidence="6">TVP38/TMEM64 family membrane protein</fullName>
    </recommendedName>
</protein>
<feature type="transmembrane region" description="Helical" evidence="6">
    <location>
        <begin position="12"/>
        <end position="30"/>
    </location>
</feature>
<dbReference type="EMBL" id="CP003630">
    <property type="protein sequence ID" value="AFZ17507.1"/>
    <property type="molecule type" value="Genomic_DNA"/>
</dbReference>
<keyword evidence="9" id="KW-1185">Reference proteome</keyword>
<dbReference type="RefSeq" id="WP_015181663.1">
    <property type="nucleotide sequence ID" value="NC_019738.1"/>
</dbReference>
<dbReference type="eggNOG" id="COG0398">
    <property type="taxonomic scope" value="Bacteria"/>
</dbReference>
<dbReference type="PANTHER" id="PTHR12677:SF59">
    <property type="entry name" value="GOLGI APPARATUS MEMBRANE PROTEIN TVP38-RELATED"/>
    <property type="match status" value="1"/>
</dbReference>
<dbReference type="AlphaFoldDB" id="K9WDA4"/>
<evidence type="ECO:0000256" key="4">
    <source>
        <dbReference type="ARBA" id="ARBA00022989"/>
    </source>
</evidence>
<feature type="transmembrane region" description="Helical" evidence="6">
    <location>
        <begin position="128"/>
        <end position="149"/>
    </location>
</feature>
<feature type="transmembrane region" description="Helical" evidence="6">
    <location>
        <begin position="196"/>
        <end position="215"/>
    </location>
</feature>
<evidence type="ECO:0000259" key="7">
    <source>
        <dbReference type="Pfam" id="PF09335"/>
    </source>
</evidence>
<name>K9WDA4_9CYAN</name>
<dbReference type="STRING" id="1173027.Mic7113_1636"/>
<feature type="transmembrane region" description="Helical" evidence="6">
    <location>
        <begin position="81"/>
        <end position="107"/>
    </location>
</feature>
<comment type="similarity">
    <text evidence="6">Belongs to the TVP38/TMEM64 family.</text>
</comment>
<keyword evidence="3 6" id="KW-0812">Transmembrane</keyword>
<feature type="domain" description="VTT" evidence="7">
    <location>
        <begin position="66"/>
        <end position="183"/>
    </location>
</feature>
<evidence type="ECO:0000256" key="3">
    <source>
        <dbReference type="ARBA" id="ARBA00022692"/>
    </source>
</evidence>
<dbReference type="Pfam" id="PF09335">
    <property type="entry name" value="VTT_dom"/>
    <property type="match status" value="1"/>
</dbReference>
<proteinExistence type="inferred from homology"/>
<dbReference type="PATRIC" id="fig|1173027.3.peg.1811"/>
<keyword evidence="2 6" id="KW-1003">Cell membrane</keyword>
<evidence type="ECO:0000313" key="8">
    <source>
        <dbReference type="EMBL" id="AFZ17507.1"/>
    </source>
</evidence>
<accession>K9WDA4</accession>
<evidence type="ECO:0000256" key="6">
    <source>
        <dbReference type="RuleBase" id="RU366058"/>
    </source>
</evidence>
<feature type="transmembrane region" description="Helical" evidence="6">
    <location>
        <begin position="51"/>
        <end position="75"/>
    </location>
</feature>
<feature type="transmembrane region" description="Helical" evidence="6">
    <location>
        <begin position="161"/>
        <end position="184"/>
    </location>
</feature>
<evidence type="ECO:0000256" key="1">
    <source>
        <dbReference type="ARBA" id="ARBA00004651"/>
    </source>
</evidence>
<comment type="subcellular location">
    <subcellularLocation>
        <location evidence="1 6">Cell membrane</location>
        <topology evidence="1 6">Multi-pass membrane protein</topology>
    </subcellularLocation>
</comment>
<dbReference type="InterPro" id="IPR032816">
    <property type="entry name" value="VTT_dom"/>
</dbReference>
<evidence type="ECO:0000313" key="9">
    <source>
        <dbReference type="Proteomes" id="UP000010471"/>
    </source>
</evidence>
<gene>
    <name evidence="8" type="ORF">Mic7113_1636</name>
</gene>
<keyword evidence="4 6" id="KW-1133">Transmembrane helix</keyword>
<evidence type="ECO:0000256" key="5">
    <source>
        <dbReference type="ARBA" id="ARBA00023136"/>
    </source>
</evidence>
<dbReference type="PANTHER" id="PTHR12677">
    <property type="entry name" value="GOLGI APPARATUS MEMBRANE PROTEIN TVP38-RELATED"/>
    <property type="match status" value="1"/>
</dbReference>
<reference evidence="8 9" key="1">
    <citation type="submission" date="2012-06" db="EMBL/GenBank/DDBJ databases">
        <title>Finished chromosome of genome of Microcoleus sp. PCC 7113.</title>
        <authorList>
            <consortium name="US DOE Joint Genome Institute"/>
            <person name="Gugger M."/>
            <person name="Coursin T."/>
            <person name="Rippka R."/>
            <person name="Tandeau De Marsac N."/>
            <person name="Huntemann M."/>
            <person name="Wei C.-L."/>
            <person name="Han J."/>
            <person name="Detter J.C."/>
            <person name="Han C."/>
            <person name="Tapia R."/>
            <person name="Chen A."/>
            <person name="Kyrpides N."/>
            <person name="Mavromatis K."/>
            <person name="Markowitz V."/>
            <person name="Szeto E."/>
            <person name="Ivanova N."/>
            <person name="Pagani I."/>
            <person name="Pati A."/>
            <person name="Goodwin L."/>
            <person name="Nordberg H.P."/>
            <person name="Cantor M.N."/>
            <person name="Hua S.X."/>
            <person name="Woyke T."/>
            <person name="Kerfeld C.A."/>
        </authorList>
    </citation>
    <scope>NUCLEOTIDE SEQUENCE [LARGE SCALE GENOMIC DNA]</scope>
    <source>
        <strain evidence="8 9">PCC 7113</strain>
    </source>
</reference>
<dbReference type="Proteomes" id="UP000010471">
    <property type="component" value="Chromosome"/>
</dbReference>
<organism evidence="8 9">
    <name type="scientific">Allocoleopsis franciscana PCC 7113</name>
    <dbReference type="NCBI Taxonomy" id="1173027"/>
    <lineage>
        <taxon>Bacteria</taxon>
        <taxon>Bacillati</taxon>
        <taxon>Cyanobacteriota</taxon>
        <taxon>Cyanophyceae</taxon>
        <taxon>Coleofasciculales</taxon>
        <taxon>Coleofasciculaceae</taxon>
        <taxon>Allocoleopsis</taxon>
        <taxon>Allocoleopsis franciscana</taxon>
    </lineage>
</organism>
<dbReference type="KEGG" id="mic:Mic7113_1636"/>
<dbReference type="InterPro" id="IPR015414">
    <property type="entry name" value="TMEM64"/>
</dbReference>